<evidence type="ECO:0000256" key="3">
    <source>
        <dbReference type="ARBA" id="ARBA00023163"/>
    </source>
</evidence>
<dbReference type="InterPro" id="IPR050109">
    <property type="entry name" value="HTH-type_TetR-like_transc_reg"/>
</dbReference>
<evidence type="ECO:0000259" key="6">
    <source>
        <dbReference type="PROSITE" id="PS50977"/>
    </source>
</evidence>
<feature type="compositionally biased region" description="Basic and acidic residues" evidence="5">
    <location>
        <begin position="1"/>
        <end position="14"/>
    </location>
</feature>
<comment type="caution">
    <text evidence="7">The sequence shown here is derived from an EMBL/GenBank/DDBJ whole genome shotgun (WGS) entry which is preliminary data.</text>
</comment>
<protein>
    <submittedName>
        <fullName evidence="7">TetR family transcriptional regulator</fullName>
    </submittedName>
</protein>
<evidence type="ECO:0000313" key="7">
    <source>
        <dbReference type="EMBL" id="OHU22703.1"/>
    </source>
</evidence>
<feature type="DNA-binding region" description="H-T-H motif" evidence="4">
    <location>
        <begin position="41"/>
        <end position="60"/>
    </location>
</feature>
<feature type="domain" description="HTH tetR-type" evidence="6">
    <location>
        <begin position="223"/>
        <end position="283"/>
    </location>
</feature>
<keyword evidence="3" id="KW-0804">Transcription</keyword>
<dbReference type="Gene3D" id="1.10.10.60">
    <property type="entry name" value="Homeodomain-like"/>
    <property type="match status" value="2"/>
</dbReference>
<accession>A0A1S1LBW1</accession>
<dbReference type="GO" id="GO:0000976">
    <property type="term" value="F:transcription cis-regulatory region binding"/>
    <property type="evidence" value="ECO:0007669"/>
    <property type="project" value="TreeGrafter"/>
</dbReference>
<evidence type="ECO:0000256" key="4">
    <source>
        <dbReference type="PROSITE-ProRule" id="PRU00335"/>
    </source>
</evidence>
<dbReference type="PANTHER" id="PTHR30055:SF234">
    <property type="entry name" value="HTH-TYPE TRANSCRIPTIONAL REGULATOR BETI"/>
    <property type="match status" value="1"/>
</dbReference>
<dbReference type="Gene3D" id="1.10.357.10">
    <property type="entry name" value="Tetracycline Repressor, domain 2"/>
    <property type="match status" value="2"/>
</dbReference>
<evidence type="ECO:0000256" key="2">
    <source>
        <dbReference type="ARBA" id="ARBA00023125"/>
    </source>
</evidence>
<dbReference type="PANTHER" id="PTHR30055">
    <property type="entry name" value="HTH-TYPE TRANSCRIPTIONAL REGULATOR RUTR"/>
    <property type="match status" value="1"/>
</dbReference>
<name>A0A1S1LBW1_9MYCO</name>
<feature type="domain" description="HTH tetR-type" evidence="6">
    <location>
        <begin position="18"/>
        <end position="78"/>
    </location>
</feature>
<dbReference type="GO" id="GO:0003700">
    <property type="term" value="F:DNA-binding transcription factor activity"/>
    <property type="evidence" value="ECO:0007669"/>
    <property type="project" value="TreeGrafter"/>
</dbReference>
<dbReference type="SUPFAM" id="SSF46689">
    <property type="entry name" value="Homeodomain-like"/>
    <property type="match status" value="2"/>
</dbReference>
<dbReference type="PRINTS" id="PR00455">
    <property type="entry name" value="HTHTETR"/>
</dbReference>
<reference evidence="7 8" key="1">
    <citation type="submission" date="2016-10" db="EMBL/GenBank/DDBJ databases">
        <title>Evaluation of Human, Veterinary and Environmental Mycobacterium chelonae Isolates by Core Genome Phylogenomic Analysis, Targeted Gene Comparison, and Anti-microbial Susceptibility Patterns: A Tale of Mistaken Identities.</title>
        <authorList>
            <person name="Fogelson S.B."/>
            <person name="Camus A.C."/>
            <person name="Lorenz W."/>
            <person name="Vasireddy R."/>
            <person name="Vasireddy S."/>
            <person name="Smith T."/>
            <person name="Brown-Elliott B.A."/>
            <person name="Wallace R.J.Jr."/>
            <person name="Hasan N.A."/>
            <person name="Reischl U."/>
            <person name="Sanchez S."/>
        </authorList>
    </citation>
    <scope>NUCLEOTIDE SEQUENCE [LARGE SCALE GENOMIC DNA]</scope>
    <source>
        <strain evidence="7 8">1559</strain>
    </source>
</reference>
<dbReference type="STRING" id="948102.BKG76_11295"/>
<dbReference type="Proteomes" id="UP000179616">
    <property type="component" value="Unassembled WGS sequence"/>
</dbReference>
<dbReference type="OrthoDB" id="4456617at2"/>
<dbReference type="Pfam" id="PF00440">
    <property type="entry name" value="TetR_N"/>
    <property type="match status" value="2"/>
</dbReference>
<dbReference type="GeneID" id="57167385"/>
<dbReference type="AlphaFoldDB" id="A0A1S1LBW1"/>
<organism evidence="7 8">
    <name type="scientific">Mycobacteroides franklinii</name>
    <dbReference type="NCBI Taxonomy" id="948102"/>
    <lineage>
        <taxon>Bacteria</taxon>
        <taxon>Bacillati</taxon>
        <taxon>Actinomycetota</taxon>
        <taxon>Actinomycetes</taxon>
        <taxon>Mycobacteriales</taxon>
        <taxon>Mycobacteriaceae</taxon>
        <taxon>Mycobacteroides</taxon>
    </lineage>
</organism>
<dbReference type="EMBL" id="MLIK01000019">
    <property type="protein sequence ID" value="OHU22703.1"/>
    <property type="molecule type" value="Genomic_DNA"/>
</dbReference>
<evidence type="ECO:0000313" key="8">
    <source>
        <dbReference type="Proteomes" id="UP000179616"/>
    </source>
</evidence>
<dbReference type="PROSITE" id="PS50977">
    <property type="entry name" value="HTH_TETR_2"/>
    <property type="match status" value="2"/>
</dbReference>
<keyword evidence="2 4" id="KW-0238">DNA-binding</keyword>
<feature type="DNA-binding region" description="H-T-H motif" evidence="4">
    <location>
        <begin position="246"/>
        <end position="265"/>
    </location>
</feature>
<evidence type="ECO:0000256" key="1">
    <source>
        <dbReference type="ARBA" id="ARBA00023015"/>
    </source>
</evidence>
<proteinExistence type="predicted"/>
<dbReference type="RefSeq" id="WP_070939137.1">
    <property type="nucleotide sequence ID" value="NZ_MLIK01000019.1"/>
</dbReference>
<gene>
    <name evidence="7" type="ORF">BKG76_11295</name>
</gene>
<dbReference type="InterPro" id="IPR001647">
    <property type="entry name" value="HTH_TetR"/>
</dbReference>
<sequence length="425" mass="46591">MPVPHRPHEADTVKRRPKDRKMQIAKASTEAFSESGYHAASMEQIAARVGISATGLYRHSASKYELFRDAVLALGNGLVEATDLADHEDADTDPRSALRALINGLIETTLANRAAGGLFRWEGRYLNEDDQHELAAQIKLVNRRLQQPLMAIRPALTSRERWTLSSAALSVIGSITDHRAALPGAEIRAILVELAESVLFADLPASPRSDKPLPEAPAVTAAAGIYEMLLYESMLLFNARGYRQTSMEDIAAALGIQASGIYRYFPGKADILACSFRRAADRISASLSRVLAETTEPVPALRALISDYVTRSFECPELAYLYYSERNSLTSQDRTTLRHIQRSTVQSWSALVLSARPDITPGHARFAVQAAFALAVDLVRLANRHNTEHAQASARYLMEAALLGKPATRTRERKSASGSGRSGQR</sequence>
<dbReference type="InterPro" id="IPR009057">
    <property type="entry name" value="Homeodomain-like_sf"/>
</dbReference>
<feature type="region of interest" description="Disordered" evidence="5">
    <location>
        <begin position="1"/>
        <end position="20"/>
    </location>
</feature>
<evidence type="ECO:0000256" key="5">
    <source>
        <dbReference type="SAM" id="MobiDB-lite"/>
    </source>
</evidence>
<keyword evidence="1" id="KW-0805">Transcription regulation</keyword>